<evidence type="ECO:0000256" key="1">
    <source>
        <dbReference type="ARBA" id="ARBA00004167"/>
    </source>
</evidence>
<accession>A0A9D1ICQ2</accession>
<keyword evidence="4" id="KW-1133">Transmembrane helix</keyword>
<keyword evidence="3" id="KW-0812">Transmembrane</keyword>
<sequence length="368" mass="39134">MRKHRWMILFLALVVALIPMGASAAGVDLDGIVVGADAVRVTAPIGGTVEDVPVMAGQLVEEGDVLAQLKTTKVYATESGTVTGIFAQVGDNLEVVSEKYGAALVIEPDSKYQIVASTDNSYSAQENKYVHVGEKVYLKCTSDGAHKGEGTVISVVGTDFTVEVTSGDFYMGETISVFREEDYASSTRIGRGDIERCTNLSVTGTGSLVALHVSDGERVERGDLLFETLEGEFDAYYSTGSTLTSGVSGILAELNVSEGGQVAKGDVIASIYPQENLRISIALQEANLSALHVGDTVSISFNWNEDGEEGDCTGTVTEILYAASEAEETTYTAYVDFEAGEEIRLGMGCVVYTLEDAVEEEVDEAQSE</sequence>
<evidence type="ECO:0000256" key="6">
    <source>
        <dbReference type="SAM" id="SignalP"/>
    </source>
</evidence>
<dbReference type="EMBL" id="DVMU01000091">
    <property type="protein sequence ID" value="HIU33757.1"/>
    <property type="molecule type" value="Genomic_DNA"/>
</dbReference>
<feature type="signal peptide" evidence="6">
    <location>
        <begin position="1"/>
        <end position="24"/>
    </location>
</feature>
<name>A0A9D1ICQ2_9FIRM</name>
<evidence type="ECO:0000256" key="3">
    <source>
        <dbReference type="ARBA" id="ARBA00022692"/>
    </source>
</evidence>
<evidence type="ECO:0000256" key="4">
    <source>
        <dbReference type="ARBA" id="ARBA00022989"/>
    </source>
</evidence>
<keyword evidence="6" id="KW-0732">Signal</keyword>
<comment type="subcellular location">
    <subcellularLocation>
        <location evidence="1">Membrane</location>
        <topology evidence="1">Single-pass membrane protein</topology>
    </subcellularLocation>
</comment>
<comment type="caution">
    <text evidence="7">The sequence shown here is derived from an EMBL/GenBank/DDBJ whole genome shotgun (WGS) entry which is preliminary data.</text>
</comment>
<dbReference type="GO" id="GO:0016020">
    <property type="term" value="C:membrane"/>
    <property type="evidence" value="ECO:0007669"/>
    <property type="project" value="UniProtKB-SubCell"/>
</dbReference>
<dbReference type="InterPro" id="IPR011053">
    <property type="entry name" value="Single_hybrid_motif"/>
</dbReference>
<evidence type="ECO:0000313" key="7">
    <source>
        <dbReference type="EMBL" id="HIU33757.1"/>
    </source>
</evidence>
<comment type="similarity">
    <text evidence="2">Belongs to the membrane fusion protein (MFP) (TC 8.A.1) family.</text>
</comment>
<protein>
    <submittedName>
        <fullName evidence="7">HlyD family efflux transporter periplasmic adaptor subunit</fullName>
    </submittedName>
</protein>
<gene>
    <name evidence="7" type="ORF">IAB02_04265</name>
</gene>
<reference evidence="7" key="1">
    <citation type="submission" date="2020-10" db="EMBL/GenBank/DDBJ databases">
        <authorList>
            <person name="Gilroy R."/>
        </authorList>
    </citation>
    <scope>NUCLEOTIDE SEQUENCE</scope>
    <source>
        <strain evidence="7">ChiHcec3-11533</strain>
    </source>
</reference>
<evidence type="ECO:0000313" key="8">
    <source>
        <dbReference type="Proteomes" id="UP000824072"/>
    </source>
</evidence>
<dbReference type="Gene3D" id="2.40.50.100">
    <property type="match status" value="2"/>
</dbReference>
<dbReference type="AlphaFoldDB" id="A0A9D1ICQ2"/>
<evidence type="ECO:0000256" key="5">
    <source>
        <dbReference type="ARBA" id="ARBA00023136"/>
    </source>
</evidence>
<dbReference type="PANTHER" id="PTHR30386:SF26">
    <property type="entry name" value="TRANSPORT PROTEIN COMB"/>
    <property type="match status" value="1"/>
</dbReference>
<keyword evidence="5" id="KW-0472">Membrane</keyword>
<proteinExistence type="inferred from homology"/>
<reference evidence="7" key="2">
    <citation type="journal article" date="2021" name="PeerJ">
        <title>Extensive microbial diversity within the chicken gut microbiome revealed by metagenomics and culture.</title>
        <authorList>
            <person name="Gilroy R."/>
            <person name="Ravi A."/>
            <person name="Getino M."/>
            <person name="Pursley I."/>
            <person name="Horton D.L."/>
            <person name="Alikhan N.F."/>
            <person name="Baker D."/>
            <person name="Gharbi K."/>
            <person name="Hall N."/>
            <person name="Watson M."/>
            <person name="Adriaenssens E.M."/>
            <person name="Foster-Nyarko E."/>
            <person name="Jarju S."/>
            <person name="Secka A."/>
            <person name="Antonio M."/>
            <person name="Oren A."/>
            <person name="Chaudhuri R.R."/>
            <person name="La Ragione R."/>
            <person name="Hildebrand F."/>
            <person name="Pallen M.J."/>
        </authorList>
    </citation>
    <scope>NUCLEOTIDE SEQUENCE</scope>
    <source>
        <strain evidence="7">ChiHcec3-11533</strain>
    </source>
</reference>
<evidence type="ECO:0000256" key="2">
    <source>
        <dbReference type="ARBA" id="ARBA00009477"/>
    </source>
</evidence>
<dbReference type="SUPFAM" id="SSF51230">
    <property type="entry name" value="Single hybrid motif"/>
    <property type="match status" value="2"/>
</dbReference>
<dbReference type="InterPro" id="IPR050739">
    <property type="entry name" value="MFP"/>
</dbReference>
<dbReference type="PANTHER" id="PTHR30386">
    <property type="entry name" value="MEMBRANE FUSION SUBUNIT OF EMRAB-TOLC MULTIDRUG EFFLUX PUMP"/>
    <property type="match status" value="1"/>
</dbReference>
<organism evidence="7 8">
    <name type="scientific">Candidatus Pullichristensenella excrementigallinarum</name>
    <dbReference type="NCBI Taxonomy" id="2840907"/>
    <lineage>
        <taxon>Bacteria</taxon>
        <taxon>Bacillati</taxon>
        <taxon>Bacillota</taxon>
        <taxon>Clostridia</taxon>
        <taxon>Candidatus Pullichristensenella</taxon>
    </lineage>
</organism>
<dbReference type="Proteomes" id="UP000824072">
    <property type="component" value="Unassembled WGS sequence"/>
</dbReference>
<dbReference type="CDD" id="cd06850">
    <property type="entry name" value="biotinyl_domain"/>
    <property type="match status" value="1"/>
</dbReference>
<feature type="chain" id="PRO_5039345935" evidence="6">
    <location>
        <begin position="25"/>
        <end position="368"/>
    </location>
</feature>